<comment type="similarity">
    <text evidence="10 11">Belongs to the TonB-dependent receptor family.</text>
</comment>
<proteinExistence type="inferred from homology"/>
<dbReference type="NCBIfam" id="TIGR01782">
    <property type="entry name" value="TonB-Xanth-Caul"/>
    <property type="match status" value="1"/>
</dbReference>
<evidence type="ECO:0000313" key="14">
    <source>
        <dbReference type="EMBL" id="MFC4654162.1"/>
    </source>
</evidence>
<dbReference type="Pfam" id="PF07715">
    <property type="entry name" value="Plug"/>
    <property type="match status" value="1"/>
</dbReference>
<evidence type="ECO:0000256" key="7">
    <source>
        <dbReference type="ARBA" id="ARBA00023077"/>
    </source>
</evidence>
<dbReference type="InterPro" id="IPR012910">
    <property type="entry name" value="Plug_dom"/>
</dbReference>
<sequence length="997" mass="110424">MFRLIHPWLAFTAAVSLSVLAEPAGAARQQDFDLPAQPLAAALLQFARQVNQPLLFDPALLSGLQAPALRGRFAPEQLLQLLLQGQPLQAIPKAQGWLIKARAEPPAPAPLIASNKNASKAAVEVIAIRASGNLADSQTDPALWPARLQLKRQALGVQDSLVAADMADWPDLNLADSLQRVPGISITREGGEGRQISLRGLGPDFSRVQVNGMEALGTSSSPMDSRGGVSRSRAFDFNIFASELFNQIDVKKSYSADQEEGGIAGTVNLHTAQPFDYESRQATLSVQLGTNSNTDSTDPRIAALLSNTWGDVGALVSVAYSNRATKEYGSNTTRWRRETGKKAADASDTELQALLDSGELWFPRGHRYSVWQNDQSRLGVTAALQYKPSADFSLALDLMHGTLENQLSEHHLAVKDNSTVNSLVWRGSSGQQTGDKEVVYADYKNASWRNENRQDYNESVFNQLSLSADWRLNESWQLTALLGHSSSDYEQPQVTKLNIEASKQVNIITDFTQDAFYGHSYSPDFDITSLDGYRVKDLYFQSNFIYSDFDHARLDLHYQLNDNASLSVGVNYKTFSNSGYERMAQDFPNHVATPQNQGVKTLTADRVRLFSGHPDQSWLVGNLTSMLPFYGLQDFVLTDHYLVKNSAYDLTEQIKAFYLQPHWQGVVAGRLLKLDLGLRYFNTTLSSQGYPSGELVSLQRRYADYLPSLNLVYELTDNLLWRSGLSQNITRPSPTDMSLSAAVSQTLQNEQDNGNVNRGNPNLKPFASNNLDTALEWYFDEVGLASVALFYKDISNLIVTETQQLLYSELGLPAELLPKGKTINDIFNVSSPQNAGSSSIKGFELALQRGLDFLPAPFNHFGVMANYTWADGKTLYRNVQNSGEDAVKAFPGLSRQSYNFTLYYDTEQWGARLAAAHRSRYITAVESGSIDDDERGYHASTTVDFSAFYQLNDQVKLNIEGINLTNVRDESYSDSSDRAYNTTLSGRTFMAGVTVQF</sequence>
<reference evidence="15" key="1">
    <citation type="journal article" date="2019" name="Int. J. Syst. Evol. Microbiol.">
        <title>The Global Catalogue of Microorganisms (GCM) 10K type strain sequencing project: providing services to taxonomists for standard genome sequencing and annotation.</title>
        <authorList>
            <consortium name="The Broad Institute Genomics Platform"/>
            <consortium name="The Broad Institute Genome Sequencing Center for Infectious Disease"/>
            <person name="Wu L."/>
            <person name="Ma J."/>
        </authorList>
    </citation>
    <scope>NUCLEOTIDE SEQUENCE [LARGE SCALE GENOMIC DNA]</scope>
    <source>
        <strain evidence="15">DT28</strain>
    </source>
</reference>
<dbReference type="Gene3D" id="3.55.50.30">
    <property type="match status" value="1"/>
</dbReference>
<dbReference type="InterPro" id="IPR036942">
    <property type="entry name" value="Beta-barrel_TonB_sf"/>
</dbReference>
<protein>
    <submittedName>
        <fullName evidence="14">TonB-dependent receptor</fullName>
    </submittedName>
</protein>
<gene>
    <name evidence="14" type="ORF">ACFO3I_03880</name>
</gene>
<dbReference type="EMBL" id="JBHSGB010000004">
    <property type="protein sequence ID" value="MFC4654162.1"/>
    <property type="molecule type" value="Genomic_DNA"/>
</dbReference>
<organism evidence="14 15">
    <name type="scientific">Rheinheimera marina</name>
    <dbReference type="NCBI Taxonomy" id="1774958"/>
    <lineage>
        <taxon>Bacteria</taxon>
        <taxon>Pseudomonadati</taxon>
        <taxon>Pseudomonadota</taxon>
        <taxon>Gammaproteobacteria</taxon>
        <taxon>Chromatiales</taxon>
        <taxon>Chromatiaceae</taxon>
        <taxon>Rheinheimera</taxon>
    </lineage>
</organism>
<evidence type="ECO:0000256" key="11">
    <source>
        <dbReference type="RuleBase" id="RU003357"/>
    </source>
</evidence>
<name>A0ABV9JI14_9GAMM</name>
<accession>A0ABV9JI14</accession>
<evidence type="ECO:0000256" key="2">
    <source>
        <dbReference type="ARBA" id="ARBA00022448"/>
    </source>
</evidence>
<dbReference type="InterPro" id="IPR039426">
    <property type="entry name" value="TonB-dep_rcpt-like"/>
</dbReference>
<keyword evidence="5 10" id="KW-0812">Transmembrane</keyword>
<evidence type="ECO:0000256" key="4">
    <source>
        <dbReference type="ARBA" id="ARBA00022496"/>
    </source>
</evidence>
<keyword evidence="12" id="KW-0732">Signal</keyword>
<dbReference type="Gene3D" id="2.40.170.20">
    <property type="entry name" value="TonB-dependent receptor, beta-barrel domain"/>
    <property type="match status" value="1"/>
</dbReference>
<dbReference type="Proteomes" id="UP001595962">
    <property type="component" value="Unassembled WGS sequence"/>
</dbReference>
<evidence type="ECO:0000256" key="5">
    <source>
        <dbReference type="ARBA" id="ARBA00022692"/>
    </source>
</evidence>
<dbReference type="Pfam" id="PF00593">
    <property type="entry name" value="TonB_dep_Rec_b-barrel"/>
    <property type="match status" value="1"/>
</dbReference>
<evidence type="ECO:0000256" key="9">
    <source>
        <dbReference type="ARBA" id="ARBA00023237"/>
    </source>
</evidence>
<evidence type="ECO:0000259" key="13">
    <source>
        <dbReference type="SMART" id="SM00965"/>
    </source>
</evidence>
<dbReference type="SMART" id="SM00965">
    <property type="entry name" value="STN"/>
    <property type="match status" value="1"/>
</dbReference>
<dbReference type="InterPro" id="IPR000531">
    <property type="entry name" value="Beta-barrel_TonB"/>
</dbReference>
<evidence type="ECO:0000313" key="15">
    <source>
        <dbReference type="Proteomes" id="UP001595962"/>
    </source>
</evidence>
<dbReference type="PROSITE" id="PS52016">
    <property type="entry name" value="TONB_DEPENDENT_REC_3"/>
    <property type="match status" value="1"/>
</dbReference>
<dbReference type="InterPro" id="IPR037066">
    <property type="entry name" value="Plug_dom_sf"/>
</dbReference>
<keyword evidence="9 10" id="KW-0998">Cell outer membrane</keyword>
<keyword evidence="2 10" id="KW-0813">Transport</keyword>
<feature type="chain" id="PRO_5046359885" evidence="12">
    <location>
        <begin position="22"/>
        <end position="997"/>
    </location>
</feature>
<keyword evidence="15" id="KW-1185">Reference proteome</keyword>
<dbReference type="InterPro" id="IPR011662">
    <property type="entry name" value="Secretin/TonB_short_N"/>
</dbReference>
<comment type="caution">
    <text evidence="14">The sequence shown here is derived from an EMBL/GenBank/DDBJ whole genome shotgun (WGS) entry which is preliminary data.</text>
</comment>
<dbReference type="PANTHER" id="PTHR40980">
    <property type="entry name" value="PLUG DOMAIN-CONTAINING PROTEIN"/>
    <property type="match status" value="1"/>
</dbReference>
<evidence type="ECO:0000256" key="3">
    <source>
        <dbReference type="ARBA" id="ARBA00022452"/>
    </source>
</evidence>
<evidence type="ECO:0000256" key="1">
    <source>
        <dbReference type="ARBA" id="ARBA00004571"/>
    </source>
</evidence>
<dbReference type="PANTHER" id="PTHR40980:SF3">
    <property type="entry name" value="TONB-DEPENDENT RECEPTOR-LIKE BETA-BARREL DOMAIN-CONTAINING PROTEIN"/>
    <property type="match status" value="1"/>
</dbReference>
<keyword evidence="7 11" id="KW-0798">TonB box</keyword>
<feature type="signal peptide" evidence="12">
    <location>
        <begin position="1"/>
        <end position="21"/>
    </location>
</feature>
<evidence type="ECO:0000256" key="12">
    <source>
        <dbReference type="SAM" id="SignalP"/>
    </source>
</evidence>
<keyword evidence="6" id="KW-0408">Iron</keyword>
<evidence type="ECO:0000256" key="6">
    <source>
        <dbReference type="ARBA" id="ARBA00023004"/>
    </source>
</evidence>
<keyword evidence="4" id="KW-0406">Ion transport</keyword>
<feature type="domain" description="Secretin/TonB short N-terminal" evidence="13">
    <location>
        <begin position="52"/>
        <end position="102"/>
    </location>
</feature>
<keyword evidence="3 10" id="KW-1134">Transmembrane beta strand</keyword>
<keyword evidence="14" id="KW-0675">Receptor</keyword>
<dbReference type="InterPro" id="IPR010104">
    <property type="entry name" value="TonB_rcpt_bac"/>
</dbReference>
<evidence type="ECO:0000256" key="10">
    <source>
        <dbReference type="PROSITE-ProRule" id="PRU01360"/>
    </source>
</evidence>
<evidence type="ECO:0000256" key="8">
    <source>
        <dbReference type="ARBA" id="ARBA00023136"/>
    </source>
</evidence>
<dbReference type="Gene3D" id="2.170.130.10">
    <property type="entry name" value="TonB-dependent receptor, plug domain"/>
    <property type="match status" value="1"/>
</dbReference>
<keyword evidence="4" id="KW-0410">Iron transport</keyword>
<dbReference type="SUPFAM" id="SSF56935">
    <property type="entry name" value="Porins"/>
    <property type="match status" value="1"/>
</dbReference>
<keyword evidence="8 10" id="KW-0472">Membrane</keyword>
<dbReference type="CDD" id="cd01347">
    <property type="entry name" value="ligand_gated_channel"/>
    <property type="match status" value="1"/>
</dbReference>
<comment type="subcellular location">
    <subcellularLocation>
        <location evidence="1 10">Cell outer membrane</location>
        <topology evidence="1 10">Multi-pass membrane protein</topology>
    </subcellularLocation>
</comment>